<dbReference type="SUPFAM" id="SSF53756">
    <property type="entry name" value="UDP-Glycosyltransferase/glycogen phosphorylase"/>
    <property type="match status" value="1"/>
</dbReference>
<dbReference type="EMBL" id="JAERRB010000004">
    <property type="protein sequence ID" value="MBL0742266.1"/>
    <property type="molecule type" value="Genomic_DNA"/>
</dbReference>
<evidence type="ECO:0000259" key="4">
    <source>
        <dbReference type="Pfam" id="PF13439"/>
    </source>
</evidence>
<evidence type="ECO:0000313" key="6">
    <source>
        <dbReference type="Proteomes" id="UP000613030"/>
    </source>
</evidence>
<keyword evidence="6" id="KW-1185">Reference proteome</keyword>
<dbReference type="PANTHER" id="PTHR12526:SF510">
    <property type="entry name" value="D-INOSITOL 3-PHOSPHATE GLYCOSYLTRANSFERASE"/>
    <property type="match status" value="1"/>
</dbReference>
<evidence type="ECO:0000256" key="1">
    <source>
        <dbReference type="ARBA" id="ARBA00022676"/>
    </source>
</evidence>
<accession>A0ABS1KVC1</accession>
<feature type="domain" description="Glycosyltransferase subfamily 4-like N-terminal" evidence="4">
    <location>
        <begin position="25"/>
        <end position="173"/>
    </location>
</feature>
<keyword evidence="2" id="KW-0808">Transferase</keyword>
<dbReference type="CDD" id="cd03801">
    <property type="entry name" value="GT4_PimA-like"/>
    <property type="match status" value="1"/>
</dbReference>
<organism evidence="5 6">
    <name type="scientific">Chryseolinea lacunae</name>
    <dbReference type="NCBI Taxonomy" id="2801331"/>
    <lineage>
        <taxon>Bacteria</taxon>
        <taxon>Pseudomonadati</taxon>
        <taxon>Bacteroidota</taxon>
        <taxon>Cytophagia</taxon>
        <taxon>Cytophagales</taxon>
        <taxon>Fulvivirgaceae</taxon>
        <taxon>Chryseolinea</taxon>
    </lineage>
</organism>
<dbReference type="Pfam" id="PF13439">
    <property type="entry name" value="Glyco_transf_4"/>
    <property type="match status" value="1"/>
</dbReference>
<comment type="caution">
    <text evidence="5">The sequence shown here is derived from an EMBL/GenBank/DDBJ whole genome shotgun (WGS) entry which is preliminary data.</text>
</comment>
<proteinExistence type="predicted"/>
<evidence type="ECO:0000256" key="2">
    <source>
        <dbReference type="ARBA" id="ARBA00022679"/>
    </source>
</evidence>
<reference evidence="5 6" key="1">
    <citation type="submission" date="2021-01" db="EMBL/GenBank/DDBJ databases">
        <title>Chryseolinea sp. Jin1 Genome sequencing and assembly.</title>
        <authorList>
            <person name="Kim I."/>
        </authorList>
    </citation>
    <scope>NUCLEOTIDE SEQUENCE [LARGE SCALE GENOMIC DNA]</scope>
    <source>
        <strain evidence="5 6">Jin1</strain>
    </source>
</reference>
<dbReference type="InterPro" id="IPR001296">
    <property type="entry name" value="Glyco_trans_1"/>
</dbReference>
<evidence type="ECO:0000259" key="3">
    <source>
        <dbReference type="Pfam" id="PF00534"/>
    </source>
</evidence>
<name>A0ABS1KVC1_9BACT</name>
<gene>
    <name evidence="5" type="ORF">JI741_13635</name>
</gene>
<dbReference type="RefSeq" id="WP_202010324.1">
    <property type="nucleotide sequence ID" value="NZ_JAERRB010000004.1"/>
</dbReference>
<dbReference type="Proteomes" id="UP000613030">
    <property type="component" value="Unassembled WGS sequence"/>
</dbReference>
<feature type="domain" description="Glycosyl transferase family 1" evidence="3">
    <location>
        <begin position="181"/>
        <end position="339"/>
    </location>
</feature>
<dbReference type="PANTHER" id="PTHR12526">
    <property type="entry name" value="GLYCOSYLTRANSFERASE"/>
    <property type="match status" value="1"/>
</dbReference>
<sequence length="366" mass="40428">MTGGVGGGFYSQGYPALQLLVGQLATTFDITVYSHLPPNADFVPENFRIVSYRGKFAPGLWRWVYLVLMFAWHHLWKSYDVVFSFWGYPSGVLAYRVAAFFRRPSVIYLHGGDSVGLASVPYGVFCNARVGAWCRHAYLKCTTLLTISVYQAQVVKQNGVARSIGVVHYGVDLRVFSYRPKPIDTNDLRFIHVANHTPIKDQFTMLRAFAAVAARLPSRLLVVGADFYDGQLKRWCESLGVTDRVDFLEPQAYADMPRYYHACDIMLHTSLYEAQGLVFVEAAACGALIAGTNVGMLADMGDTCGLIVAPGDATGLAEKIIVAVKDPARIDAMRKAARKVVEGIGDHYTATQITKVIDEFDPTSRS</sequence>
<dbReference type="Pfam" id="PF00534">
    <property type="entry name" value="Glycos_transf_1"/>
    <property type="match status" value="1"/>
</dbReference>
<dbReference type="InterPro" id="IPR028098">
    <property type="entry name" value="Glyco_trans_4-like_N"/>
</dbReference>
<protein>
    <submittedName>
        <fullName evidence="5">Glycosyltransferase family 4 protein</fullName>
    </submittedName>
</protein>
<dbReference type="Gene3D" id="3.40.50.2000">
    <property type="entry name" value="Glycogen Phosphorylase B"/>
    <property type="match status" value="2"/>
</dbReference>
<evidence type="ECO:0000313" key="5">
    <source>
        <dbReference type="EMBL" id="MBL0742266.1"/>
    </source>
</evidence>
<keyword evidence="1" id="KW-0328">Glycosyltransferase</keyword>